<sequence length="333" mass="39800">MKIVELRNRVSQLSEKDMQTIIVEMYKMIPKKVIEEKQVDELVKDCNAFLVERKSDKKVVMEPDFMQVKLEIEQFITNVDNQYYVAPNRVIPKQERSKWRFVVKRFMDQLQKFAGDPKYGAEPARLFEALYILICRACGEYLFNTEDPFRSIMIDQRYFFRDVLALKRAREPLAKWTADAVALVFNYDTDQELMWTDLLDELLTFAEQETEKQEILEQCESLLVQCVLEQKVAKKPEQFHARIEELITAVLIIQFTLGDYEEGIHQFNAYYVGRDDEVKMYVLLRWLLRYGLKKEWVREYEYAVRAGVKPRGGLQRTYEHIQKYDRLPDSMMW</sequence>
<evidence type="ECO:0000313" key="1">
    <source>
        <dbReference type="EMBL" id="BAU26073.1"/>
    </source>
</evidence>
<evidence type="ECO:0000313" key="2">
    <source>
        <dbReference type="Proteomes" id="UP000217696"/>
    </source>
</evidence>
<gene>
    <name evidence="1" type="ORF">CB4_00162</name>
</gene>
<dbReference type="EMBL" id="AP017312">
    <property type="protein sequence ID" value="BAU26073.1"/>
    <property type="molecule type" value="Genomic_DNA"/>
</dbReference>
<dbReference type="KEGG" id="asoc:CB4_00162"/>
<name>A0A0U4WB50_9BACL</name>
<dbReference type="OrthoDB" id="2081419at2"/>
<dbReference type="Proteomes" id="UP000217696">
    <property type="component" value="Chromosome"/>
</dbReference>
<reference evidence="1 2" key="1">
    <citation type="submission" date="2015-12" db="EMBL/GenBank/DDBJ databases">
        <title>Genome sequence of Aneurinibacillus soli.</title>
        <authorList>
            <person name="Lee J.S."/>
            <person name="Lee K.C."/>
            <person name="Kim K.K."/>
            <person name="Lee B.W."/>
        </authorList>
    </citation>
    <scope>NUCLEOTIDE SEQUENCE [LARGE SCALE GENOMIC DNA]</scope>
    <source>
        <strain evidence="1 2">CB4</strain>
    </source>
</reference>
<protein>
    <submittedName>
        <fullName evidence="1">Uncharacterized protein</fullName>
    </submittedName>
</protein>
<dbReference type="AlphaFoldDB" id="A0A0U4WB50"/>
<accession>A0A0U4WB50</accession>
<dbReference type="RefSeq" id="WP_096463152.1">
    <property type="nucleotide sequence ID" value="NZ_AP017312.1"/>
</dbReference>
<keyword evidence="2" id="KW-1185">Reference proteome</keyword>
<proteinExistence type="predicted"/>
<organism evidence="1 2">
    <name type="scientific">Aneurinibacillus soli</name>
    <dbReference type="NCBI Taxonomy" id="1500254"/>
    <lineage>
        <taxon>Bacteria</taxon>
        <taxon>Bacillati</taxon>
        <taxon>Bacillota</taxon>
        <taxon>Bacilli</taxon>
        <taxon>Bacillales</taxon>
        <taxon>Paenibacillaceae</taxon>
        <taxon>Aneurinibacillus group</taxon>
        <taxon>Aneurinibacillus</taxon>
    </lineage>
</organism>